<dbReference type="Proteomes" id="UP000001194">
    <property type="component" value="Unassembled WGS sequence"/>
</dbReference>
<dbReference type="RefSeq" id="XP_001884218.1">
    <property type="nucleotide sequence ID" value="XM_001884183.1"/>
</dbReference>
<dbReference type="EMBL" id="DS547114">
    <property type="protein sequence ID" value="EDR05253.1"/>
    <property type="molecule type" value="Genomic_DNA"/>
</dbReference>
<keyword evidence="3" id="KW-1185">Reference proteome</keyword>
<dbReference type="GeneID" id="6079811"/>
<reference evidence="2 3" key="1">
    <citation type="journal article" date="2008" name="Nature">
        <title>The genome of Laccaria bicolor provides insights into mycorrhizal symbiosis.</title>
        <authorList>
            <person name="Martin F."/>
            <person name="Aerts A."/>
            <person name="Ahren D."/>
            <person name="Brun A."/>
            <person name="Danchin E.G.J."/>
            <person name="Duchaussoy F."/>
            <person name="Gibon J."/>
            <person name="Kohler A."/>
            <person name="Lindquist E."/>
            <person name="Pereda V."/>
            <person name="Salamov A."/>
            <person name="Shapiro H.J."/>
            <person name="Wuyts J."/>
            <person name="Blaudez D."/>
            <person name="Buee M."/>
            <person name="Brokstein P."/>
            <person name="Canbaeck B."/>
            <person name="Cohen D."/>
            <person name="Courty P.E."/>
            <person name="Coutinho P.M."/>
            <person name="Delaruelle C."/>
            <person name="Detter J.C."/>
            <person name="Deveau A."/>
            <person name="DiFazio S."/>
            <person name="Duplessis S."/>
            <person name="Fraissinet-Tachet L."/>
            <person name="Lucic E."/>
            <person name="Frey-Klett P."/>
            <person name="Fourrey C."/>
            <person name="Feussner I."/>
            <person name="Gay G."/>
            <person name="Grimwood J."/>
            <person name="Hoegger P.J."/>
            <person name="Jain P."/>
            <person name="Kilaru S."/>
            <person name="Labbe J."/>
            <person name="Lin Y.C."/>
            <person name="Legue V."/>
            <person name="Le Tacon F."/>
            <person name="Marmeisse R."/>
            <person name="Melayah D."/>
            <person name="Montanini B."/>
            <person name="Muratet M."/>
            <person name="Nehls U."/>
            <person name="Niculita-Hirzel H."/>
            <person name="Oudot-Le Secq M.P."/>
            <person name="Peter M."/>
            <person name="Quesneville H."/>
            <person name="Rajashekar B."/>
            <person name="Reich M."/>
            <person name="Rouhier N."/>
            <person name="Schmutz J."/>
            <person name="Yin T."/>
            <person name="Chalot M."/>
            <person name="Henrissat B."/>
            <person name="Kuees U."/>
            <person name="Lucas S."/>
            <person name="Van de Peer Y."/>
            <person name="Podila G.K."/>
            <person name="Polle A."/>
            <person name="Pukkila P.J."/>
            <person name="Richardson P.M."/>
            <person name="Rouze P."/>
            <person name="Sanders I.R."/>
            <person name="Stajich J.E."/>
            <person name="Tunlid A."/>
            <person name="Tuskan G."/>
            <person name="Grigoriev I.V."/>
        </authorList>
    </citation>
    <scope>NUCLEOTIDE SEQUENCE [LARGE SCALE GENOMIC DNA]</scope>
    <source>
        <strain evidence="3">S238N-H82 / ATCC MYA-4686</strain>
    </source>
</reference>
<dbReference type="HOGENOM" id="CLU_2979500_0_0_1"/>
<evidence type="ECO:0000313" key="2">
    <source>
        <dbReference type="EMBL" id="EDR05253.1"/>
    </source>
</evidence>
<dbReference type="KEGG" id="lbc:LACBIDRAFT_179906"/>
<proteinExistence type="predicted"/>
<dbReference type="InParanoid" id="B0DJQ8"/>
<dbReference type="AlphaFoldDB" id="B0DJQ8"/>
<name>B0DJQ8_LACBS</name>
<evidence type="ECO:0000256" key="1">
    <source>
        <dbReference type="SAM" id="MobiDB-lite"/>
    </source>
</evidence>
<organism evidence="3">
    <name type="scientific">Laccaria bicolor (strain S238N-H82 / ATCC MYA-4686)</name>
    <name type="common">Bicoloured deceiver</name>
    <name type="synonym">Laccaria laccata var. bicolor</name>
    <dbReference type="NCBI Taxonomy" id="486041"/>
    <lineage>
        <taxon>Eukaryota</taxon>
        <taxon>Fungi</taxon>
        <taxon>Dikarya</taxon>
        <taxon>Basidiomycota</taxon>
        <taxon>Agaricomycotina</taxon>
        <taxon>Agaricomycetes</taxon>
        <taxon>Agaricomycetidae</taxon>
        <taxon>Agaricales</taxon>
        <taxon>Agaricineae</taxon>
        <taxon>Hydnangiaceae</taxon>
        <taxon>Laccaria</taxon>
    </lineage>
</organism>
<protein>
    <submittedName>
        <fullName evidence="2">Predicted protein</fullName>
    </submittedName>
</protein>
<accession>B0DJQ8</accession>
<gene>
    <name evidence="2" type="ORF">LACBIDRAFT_179906</name>
</gene>
<feature type="region of interest" description="Disordered" evidence="1">
    <location>
        <begin position="1"/>
        <end position="22"/>
    </location>
</feature>
<sequence>MPRRAETDVTRGQNTRLVRRKPQQNCLRDGVVSPSGTSGGWCLGFSGIGTWISSLLPM</sequence>
<evidence type="ECO:0000313" key="3">
    <source>
        <dbReference type="Proteomes" id="UP000001194"/>
    </source>
</evidence>